<feature type="compositionally biased region" description="Low complexity" evidence="1">
    <location>
        <begin position="110"/>
        <end position="122"/>
    </location>
</feature>
<protein>
    <recommendedName>
        <fullName evidence="2">YMC020W-like alpha/beta hydrolase domain-containing protein</fullName>
    </recommendedName>
</protein>
<evidence type="ECO:0000259" key="2">
    <source>
        <dbReference type="Pfam" id="PF26147"/>
    </source>
</evidence>
<dbReference type="OrthoDB" id="5598028at2759"/>
<feature type="compositionally biased region" description="Basic and acidic residues" evidence="1">
    <location>
        <begin position="183"/>
        <end position="193"/>
    </location>
</feature>
<proteinExistence type="predicted"/>
<accession>A0A077WIZ8</accession>
<gene>
    <name evidence="3" type="ORF">LRAMOSA01274</name>
</gene>
<feature type="compositionally biased region" description="Polar residues" evidence="1">
    <location>
        <begin position="44"/>
        <end position="85"/>
    </location>
</feature>
<sequence length="666" mass="73795">MTTSEGVQVKRKQSSLAKTATENTSSSSLPTSLTKRPRSDSVDSRTSSWFQRLYPSNASATNLTNGNAPANDDTVTMTESQNDNNQNKDMHNTSTPVATGNGDDDDDNNSTKSSQQQQPSSGIWSWFGYSNASAESKLQDVSSSSSPKEDNKQSTDIEQVKQEPVPVKSTSWRSFFWSSSDQRDSVVVEKNGTEGEASSSPSSTPSSPKTKPTSRPIKKNRVLPPVHATDEEIQSHQNDDNASSSSLVNKALRAINAMFSQYPSSSSSSHSRVNARFAKFVQSMQSHPEDIAGKKFVIIGVHGWFPTKLVRSVIGEPTGTSIKFCEQMVAGMRHYFKETHGLTIPHHAITSIPLEGEGKVAERVDMLYQNLVSNPAWINALASADIVFWATHSQGTPVSAILLHQLLEQGMIHQPVCFLAMAGISHGPFPSLKGNMIVKYFEADAARELFEFMDSSSAVSQRYRDSLAYLLRHGVKTVLIGSMQDQVVPLYSAIMAGASHPNILRAMYIDGHVYSEDDFLINLILFALRLRNAGLSDHGLLTHLSEVLAGDLYSWEGGHSTVYEELGVFTIAVQYMFESRDNTHTKKNIKKDDDTVLLDPFEAKLRLNPFYLPWAMRGICDDAKVLGDAIFSRELEKLRTLFERWKPTSSKLREVKFRLEPLKARL</sequence>
<feature type="domain" description="YMC020W-like alpha/beta hydrolase" evidence="2">
    <location>
        <begin position="289"/>
        <end position="621"/>
    </location>
</feature>
<organism evidence="3">
    <name type="scientific">Lichtheimia ramosa</name>
    <dbReference type="NCBI Taxonomy" id="688394"/>
    <lineage>
        <taxon>Eukaryota</taxon>
        <taxon>Fungi</taxon>
        <taxon>Fungi incertae sedis</taxon>
        <taxon>Mucoromycota</taxon>
        <taxon>Mucoromycotina</taxon>
        <taxon>Mucoromycetes</taxon>
        <taxon>Mucorales</taxon>
        <taxon>Lichtheimiaceae</taxon>
        <taxon>Lichtheimia</taxon>
    </lineage>
</organism>
<dbReference type="EMBL" id="LK023324">
    <property type="protein sequence ID" value="CDS07325.1"/>
    <property type="molecule type" value="Genomic_DNA"/>
</dbReference>
<dbReference type="Pfam" id="PF26147">
    <property type="entry name" value="AB_HYDROLASE_YMC0-YMC35"/>
    <property type="match status" value="1"/>
</dbReference>
<evidence type="ECO:0000256" key="1">
    <source>
        <dbReference type="SAM" id="MobiDB-lite"/>
    </source>
</evidence>
<feature type="compositionally biased region" description="Basic and acidic residues" evidence="1">
    <location>
        <begin position="147"/>
        <end position="161"/>
    </location>
</feature>
<dbReference type="InterPro" id="IPR058934">
    <property type="entry name" value="YMC020W-like"/>
</dbReference>
<dbReference type="PANTHER" id="PTHR47349:SF1">
    <property type="entry name" value="AER328WP"/>
    <property type="match status" value="1"/>
</dbReference>
<feature type="compositionally biased region" description="Low complexity" evidence="1">
    <location>
        <begin position="198"/>
        <end position="214"/>
    </location>
</feature>
<feature type="compositionally biased region" description="Polar residues" evidence="1">
    <location>
        <begin position="128"/>
        <end position="146"/>
    </location>
</feature>
<feature type="region of interest" description="Disordered" evidence="1">
    <location>
        <begin position="183"/>
        <end position="223"/>
    </location>
</feature>
<feature type="compositionally biased region" description="Low complexity" evidence="1">
    <location>
        <begin position="24"/>
        <end position="34"/>
    </location>
</feature>
<dbReference type="AlphaFoldDB" id="A0A077WIZ8"/>
<evidence type="ECO:0000313" key="3">
    <source>
        <dbReference type="EMBL" id="CDS07325.1"/>
    </source>
</evidence>
<dbReference type="PANTHER" id="PTHR47349">
    <property type="entry name" value="CHROMOSOME 8, WHOLE GENOME SHOTGUN SEQUENCE"/>
    <property type="match status" value="1"/>
</dbReference>
<name>A0A077WIZ8_9FUNG</name>
<reference evidence="3" key="1">
    <citation type="journal article" date="2014" name="Genome Announc.">
        <title>De novo whole-genome sequence and genome annotation of Lichtheimia ramosa.</title>
        <authorList>
            <person name="Linde J."/>
            <person name="Schwartze V."/>
            <person name="Binder U."/>
            <person name="Lass-Florl C."/>
            <person name="Voigt K."/>
            <person name="Horn F."/>
        </authorList>
    </citation>
    <scope>NUCLEOTIDE SEQUENCE</scope>
    <source>
        <strain evidence="3">JMRC FSU:6197</strain>
    </source>
</reference>
<feature type="compositionally biased region" description="Polar residues" evidence="1">
    <location>
        <begin position="14"/>
        <end position="23"/>
    </location>
</feature>
<dbReference type="InterPro" id="IPR058933">
    <property type="entry name" value="YMC020W-like_ab_hydrolase"/>
</dbReference>
<feature type="region of interest" description="Disordered" evidence="1">
    <location>
        <begin position="1"/>
        <end position="169"/>
    </location>
</feature>